<keyword evidence="3" id="KW-1185">Reference proteome</keyword>
<evidence type="ECO:0000259" key="1">
    <source>
        <dbReference type="PROSITE" id="PS50887"/>
    </source>
</evidence>
<dbReference type="SMART" id="SM00267">
    <property type="entry name" value="GGDEF"/>
    <property type="match status" value="1"/>
</dbReference>
<name>V4Q3J2_9CAUL</name>
<dbReference type="STRING" id="1121022.GCA_000376105_00475"/>
<dbReference type="SUPFAM" id="SSF55073">
    <property type="entry name" value="Nucleotide cyclase"/>
    <property type="match status" value="1"/>
</dbReference>
<protein>
    <recommendedName>
        <fullName evidence="1">GGDEF domain-containing protein</fullName>
    </recommendedName>
</protein>
<comment type="caution">
    <text evidence="2">The sequence shown here is derived from an EMBL/GenBank/DDBJ whole genome shotgun (WGS) entry which is preliminary data.</text>
</comment>
<dbReference type="SUPFAM" id="SSF52172">
    <property type="entry name" value="CheY-like"/>
    <property type="match status" value="1"/>
</dbReference>
<evidence type="ECO:0000313" key="2">
    <source>
        <dbReference type="EMBL" id="ESQ94259.1"/>
    </source>
</evidence>
<dbReference type="AlphaFoldDB" id="V4Q3J2"/>
<dbReference type="Pfam" id="PF00990">
    <property type="entry name" value="GGDEF"/>
    <property type="match status" value="1"/>
</dbReference>
<dbReference type="eggNOG" id="COG3706">
    <property type="taxonomic scope" value="Bacteria"/>
</dbReference>
<dbReference type="PROSITE" id="PS50887">
    <property type="entry name" value="GGDEF"/>
    <property type="match status" value="1"/>
</dbReference>
<dbReference type="InterPro" id="IPR011006">
    <property type="entry name" value="CheY-like_superfamily"/>
</dbReference>
<dbReference type="InterPro" id="IPR000160">
    <property type="entry name" value="GGDEF_dom"/>
</dbReference>
<dbReference type="Gene3D" id="3.30.70.270">
    <property type="match status" value="1"/>
</dbReference>
<evidence type="ECO:0000313" key="3">
    <source>
        <dbReference type="Proteomes" id="UP000017837"/>
    </source>
</evidence>
<dbReference type="Proteomes" id="UP000017837">
    <property type="component" value="Unassembled WGS sequence"/>
</dbReference>
<reference evidence="2 3" key="1">
    <citation type="journal article" date="2014" name="Nature">
        <title>Sequential evolution of bacterial morphology by co-option of a developmental regulator.</title>
        <authorList>
            <person name="Jiang C."/>
            <person name="Brown P.J."/>
            <person name="Ducret A."/>
            <person name="Brun Y.V."/>
        </authorList>
    </citation>
    <scope>NUCLEOTIDE SEQUENCE [LARGE SCALE GENOMIC DNA]</scope>
    <source>
        <strain evidence="2 3">DSM 16100</strain>
    </source>
</reference>
<dbReference type="InterPro" id="IPR043128">
    <property type="entry name" value="Rev_trsase/Diguanyl_cyclase"/>
</dbReference>
<gene>
    <name evidence="2" type="ORF">ABENE_01755</name>
</gene>
<proteinExistence type="predicted"/>
<sequence length="435" mass="47988">MILSRDDAWLQGMGENLDRLGLRTISAYEPDAGCAALADLPIEAVLVNETCQREWPDIVAQLRAACWPRRIPVILMRLDDQHQIPEDWDMVFTRDAHAQQIVVSVEHLVRACIAEEEYDTRRETFNAGLQDLDSLLENQPILNILSIGKPDPEYLAMTHALREKGVEVTAALSSYSAFDYLHDKTFDAVLLWGGAQPSESLAIAAGMRRNTRLYHTPVLLRLSKLVEVDIGDAFLRGVNDIANPKATVPEISDRLVRLARTHRRQVTIRKTLETMRHRPEMDKGTGLFGRDLFAAHLARLSNAASERHRTLSICVLKIAETPEVTRARSRKMLDKAVPQIGSMVARLVRAEDSAGRLSNDVFALALPATSVEAARSVGERISAVVSCTAFDSGEGKTPYVVEFIVGAAEIRDGEPAATALMRAATAVGNPDREAV</sequence>
<accession>V4Q3J2</accession>
<dbReference type="EMBL" id="AWGB01000004">
    <property type="protein sequence ID" value="ESQ94259.1"/>
    <property type="molecule type" value="Genomic_DNA"/>
</dbReference>
<feature type="domain" description="GGDEF" evidence="1">
    <location>
        <begin position="309"/>
        <end position="435"/>
    </location>
</feature>
<dbReference type="InterPro" id="IPR029787">
    <property type="entry name" value="Nucleotide_cyclase"/>
</dbReference>
<dbReference type="PATRIC" id="fig|1121022.4.peg.349"/>
<organism evidence="2 3">
    <name type="scientific">Asticcacaulis benevestitus DSM 16100 = ATCC BAA-896</name>
    <dbReference type="NCBI Taxonomy" id="1121022"/>
    <lineage>
        <taxon>Bacteria</taxon>
        <taxon>Pseudomonadati</taxon>
        <taxon>Pseudomonadota</taxon>
        <taxon>Alphaproteobacteria</taxon>
        <taxon>Caulobacterales</taxon>
        <taxon>Caulobacteraceae</taxon>
        <taxon>Asticcacaulis</taxon>
    </lineage>
</organism>
<dbReference type="eggNOG" id="COG0745">
    <property type="taxonomic scope" value="Bacteria"/>
</dbReference>